<feature type="compositionally biased region" description="Low complexity" evidence="1">
    <location>
        <begin position="66"/>
        <end position="91"/>
    </location>
</feature>
<dbReference type="RefSeq" id="XP_019637060.1">
    <property type="nucleotide sequence ID" value="XM_019781501.1"/>
</dbReference>
<dbReference type="KEGG" id="bbel:109479522"/>
<accession>A0A6P4Z6J0</accession>
<keyword evidence="2" id="KW-1185">Reference proteome</keyword>
<feature type="region of interest" description="Disordered" evidence="1">
    <location>
        <begin position="1"/>
        <end position="107"/>
    </location>
</feature>
<dbReference type="AlphaFoldDB" id="A0A6P4Z6J0"/>
<evidence type="ECO:0000313" key="4">
    <source>
        <dbReference type="RefSeq" id="XP_019637061.1"/>
    </source>
</evidence>
<name>A0A6P4Z6J0_BRABE</name>
<evidence type="ECO:0000313" key="3">
    <source>
        <dbReference type="RefSeq" id="XP_019637060.1"/>
    </source>
</evidence>
<evidence type="ECO:0000313" key="2">
    <source>
        <dbReference type="Proteomes" id="UP000515135"/>
    </source>
</evidence>
<gene>
    <name evidence="3 4" type="primary">LOC109479522</name>
</gene>
<protein>
    <submittedName>
        <fullName evidence="3 4">Uncharacterized protein LOC109479522</fullName>
    </submittedName>
</protein>
<evidence type="ECO:0000256" key="1">
    <source>
        <dbReference type="SAM" id="MobiDB-lite"/>
    </source>
</evidence>
<dbReference type="RefSeq" id="XP_019637061.1">
    <property type="nucleotide sequence ID" value="XM_019781502.1"/>
</dbReference>
<organism evidence="2 3">
    <name type="scientific">Branchiostoma belcheri</name>
    <name type="common">Amphioxus</name>
    <dbReference type="NCBI Taxonomy" id="7741"/>
    <lineage>
        <taxon>Eukaryota</taxon>
        <taxon>Metazoa</taxon>
        <taxon>Chordata</taxon>
        <taxon>Cephalochordata</taxon>
        <taxon>Leptocardii</taxon>
        <taxon>Amphioxiformes</taxon>
        <taxon>Branchiostomatidae</taxon>
        <taxon>Branchiostoma</taxon>
    </lineage>
</organism>
<dbReference type="OrthoDB" id="1045822at2759"/>
<dbReference type="Proteomes" id="UP000515135">
    <property type="component" value="Unplaced"/>
</dbReference>
<sequence length="250" mass="27443">MMSEDSPVITRQPLPHPVEVNVQYGTPDRNDNLESGLPQPDGNGFQHSKPLPVNGSGQQPPPPPEYNFQQPPSAPPAYIQPAPIPQGGAVYAPPPQQQAPPIQQTTTVVTQQPGLAIGGNQRARDWRYGLCCGCCCPAPNIPCWCSCLCYPCYMCYLVQAMHETPWILTLFCKGPLWFPLTSTLLRVKLRAEQNIVGSICHDCCCSTFCPCMTLTQLARELRDMRSIERKFAGMPMQQMGGGGVTMVTTH</sequence>
<dbReference type="GeneID" id="109479522"/>
<proteinExistence type="predicted"/>
<reference evidence="3 4" key="1">
    <citation type="submission" date="2025-04" db="UniProtKB">
        <authorList>
            <consortium name="RefSeq"/>
        </authorList>
    </citation>
    <scope>IDENTIFICATION</scope>
    <source>
        <tissue evidence="3 4">Gonad</tissue>
    </source>
</reference>